<feature type="chain" id="PRO_5044835218" evidence="1">
    <location>
        <begin position="19"/>
        <end position="95"/>
    </location>
</feature>
<gene>
    <name evidence="2" type="ORF">CASFOL_030475</name>
</gene>
<accession>A0ABD3C8F1</accession>
<proteinExistence type="predicted"/>
<name>A0ABD3C8F1_9LAMI</name>
<dbReference type="AlphaFoldDB" id="A0ABD3C8F1"/>
<evidence type="ECO:0000313" key="3">
    <source>
        <dbReference type="Proteomes" id="UP001632038"/>
    </source>
</evidence>
<feature type="signal peptide" evidence="1">
    <location>
        <begin position="1"/>
        <end position="18"/>
    </location>
</feature>
<evidence type="ECO:0000313" key="2">
    <source>
        <dbReference type="EMBL" id="KAL3625621.1"/>
    </source>
</evidence>
<protein>
    <submittedName>
        <fullName evidence="2">Uncharacterized protein</fullName>
    </submittedName>
</protein>
<keyword evidence="3" id="KW-1185">Reference proteome</keyword>
<keyword evidence="1" id="KW-0732">Signal</keyword>
<reference evidence="3" key="1">
    <citation type="journal article" date="2024" name="IScience">
        <title>Strigolactones Initiate the Formation of Haustorium-like Structures in Castilleja.</title>
        <authorList>
            <person name="Buerger M."/>
            <person name="Peterson D."/>
            <person name="Chory J."/>
        </authorList>
    </citation>
    <scope>NUCLEOTIDE SEQUENCE [LARGE SCALE GENOMIC DNA]</scope>
</reference>
<sequence length="95" mass="10923">MLWRLTIILIIMAYEVLMVCVTSDYPVCQCVQGLEPKFPSDGILQTCHNDAFIRSLLRYIPQIIPILIIGIKLKLEPSLKNRDPIKLLTRARSTR</sequence>
<organism evidence="2 3">
    <name type="scientific">Castilleja foliolosa</name>
    <dbReference type="NCBI Taxonomy" id="1961234"/>
    <lineage>
        <taxon>Eukaryota</taxon>
        <taxon>Viridiplantae</taxon>
        <taxon>Streptophyta</taxon>
        <taxon>Embryophyta</taxon>
        <taxon>Tracheophyta</taxon>
        <taxon>Spermatophyta</taxon>
        <taxon>Magnoliopsida</taxon>
        <taxon>eudicotyledons</taxon>
        <taxon>Gunneridae</taxon>
        <taxon>Pentapetalae</taxon>
        <taxon>asterids</taxon>
        <taxon>lamiids</taxon>
        <taxon>Lamiales</taxon>
        <taxon>Orobanchaceae</taxon>
        <taxon>Pedicularideae</taxon>
        <taxon>Castillejinae</taxon>
        <taxon>Castilleja</taxon>
    </lineage>
</organism>
<dbReference type="Proteomes" id="UP001632038">
    <property type="component" value="Unassembled WGS sequence"/>
</dbReference>
<comment type="caution">
    <text evidence="2">The sequence shown here is derived from an EMBL/GenBank/DDBJ whole genome shotgun (WGS) entry which is preliminary data.</text>
</comment>
<dbReference type="EMBL" id="JAVIJP010000049">
    <property type="protein sequence ID" value="KAL3625621.1"/>
    <property type="molecule type" value="Genomic_DNA"/>
</dbReference>
<evidence type="ECO:0000256" key="1">
    <source>
        <dbReference type="SAM" id="SignalP"/>
    </source>
</evidence>